<dbReference type="RefSeq" id="WP_127790213.1">
    <property type="nucleotide sequence ID" value="NZ_SACL01000015.1"/>
</dbReference>
<dbReference type="Pfam" id="PF05719">
    <property type="entry name" value="GPP34"/>
    <property type="match status" value="1"/>
</dbReference>
<keyword evidence="6" id="KW-1185">Reference proteome</keyword>
<sequence length="218" mass="23940">MQLSMPEEIVLLLLDDRTGRPVGLPPPAADYAIAGAVLMELSLRGAIDTDIERVVVTDAKTTGDAVLDEALEMISAAPSIEDSRHWIAELGLKGEHFRDVLLERLTRHGVLKLEEGKFLWVFSDRRYPKAAEGSAEVKEVRARLRDLILSDDIPEPRDALLVGLCRATGLVPLLLTPPELEETTARVDLIADLEELNRSLSEVIRQVQTSMVAFGGLA</sequence>
<dbReference type="Gene3D" id="1.10.3630.10">
    <property type="entry name" value="yeast vps74-n-term truncation variant domain like"/>
    <property type="match status" value="1"/>
</dbReference>
<evidence type="ECO:0000256" key="4">
    <source>
        <dbReference type="ARBA" id="ARBA00023136"/>
    </source>
</evidence>
<keyword evidence="2" id="KW-0333">Golgi apparatus</keyword>
<name>A0A437LXB4_9PROT</name>
<evidence type="ECO:0000256" key="1">
    <source>
        <dbReference type="ARBA" id="ARBA00004255"/>
    </source>
</evidence>
<dbReference type="InterPro" id="IPR008628">
    <property type="entry name" value="GPP34-like"/>
</dbReference>
<protein>
    <submittedName>
        <fullName evidence="5">GPP34 family phosphoprotein</fullName>
    </submittedName>
</protein>
<proteinExistence type="predicted"/>
<dbReference type="GO" id="GO:0012505">
    <property type="term" value="C:endomembrane system"/>
    <property type="evidence" value="ECO:0007669"/>
    <property type="project" value="UniProtKB-ARBA"/>
</dbReference>
<accession>A0A437LXB4</accession>
<organism evidence="5 6">
    <name type="scientific">Rhodovarius crocodyli</name>
    <dbReference type="NCBI Taxonomy" id="1979269"/>
    <lineage>
        <taxon>Bacteria</taxon>
        <taxon>Pseudomonadati</taxon>
        <taxon>Pseudomonadota</taxon>
        <taxon>Alphaproteobacteria</taxon>
        <taxon>Acetobacterales</taxon>
        <taxon>Roseomonadaceae</taxon>
        <taxon>Rhodovarius</taxon>
    </lineage>
</organism>
<comment type="caution">
    <text evidence="5">The sequence shown here is derived from an EMBL/GenBank/DDBJ whole genome shotgun (WGS) entry which is preliminary data.</text>
</comment>
<dbReference type="GO" id="GO:0007030">
    <property type="term" value="P:Golgi organization"/>
    <property type="evidence" value="ECO:0007669"/>
    <property type="project" value="TreeGrafter"/>
</dbReference>
<reference evidence="5 6" key="1">
    <citation type="submission" date="2019-01" db="EMBL/GenBank/DDBJ databases">
        <authorList>
            <person name="Chen W.-M."/>
        </authorList>
    </citation>
    <scope>NUCLEOTIDE SEQUENCE [LARGE SCALE GENOMIC DNA]</scope>
    <source>
        <strain evidence="5 6">CCP-6</strain>
    </source>
</reference>
<dbReference type="GO" id="GO:0005829">
    <property type="term" value="C:cytosol"/>
    <property type="evidence" value="ECO:0007669"/>
    <property type="project" value="TreeGrafter"/>
</dbReference>
<evidence type="ECO:0000256" key="2">
    <source>
        <dbReference type="ARBA" id="ARBA00023034"/>
    </source>
</evidence>
<dbReference type="GO" id="GO:0070273">
    <property type="term" value="F:phosphatidylinositol-4-phosphate binding"/>
    <property type="evidence" value="ECO:0007669"/>
    <property type="project" value="InterPro"/>
</dbReference>
<dbReference type="PANTHER" id="PTHR12704:SF2">
    <property type="entry name" value="GOLGI PHOSPHOPROTEIN 3 HOMOLOG SAURON"/>
    <property type="match status" value="1"/>
</dbReference>
<dbReference type="InterPro" id="IPR038261">
    <property type="entry name" value="GPP34-like_sf"/>
</dbReference>
<dbReference type="GO" id="GO:0048194">
    <property type="term" value="P:Golgi vesicle budding"/>
    <property type="evidence" value="ECO:0007669"/>
    <property type="project" value="TreeGrafter"/>
</dbReference>
<evidence type="ECO:0000313" key="6">
    <source>
        <dbReference type="Proteomes" id="UP000282957"/>
    </source>
</evidence>
<gene>
    <name evidence="5" type="ORF">EOD42_24400</name>
</gene>
<dbReference type="GO" id="GO:0043001">
    <property type="term" value="P:Golgi to plasma membrane protein transport"/>
    <property type="evidence" value="ECO:0007669"/>
    <property type="project" value="TreeGrafter"/>
</dbReference>
<dbReference type="GO" id="GO:0006890">
    <property type="term" value="P:retrograde vesicle-mediated transport, Golgi to endoplasmic reticulum"/>
    <property type="evidence" value="ECO:0007669"/>
    <property type="project" value="TreeGrafter"/>
</dbReference>
<dbReference type="Proteomes" id="UP000282957">
    <property type="component" value="Unassembled WGS sequence"/>
</dbReference>
<evidence type="ECO:0000313" key="5">
    <source>
        <dbReference type="EMBL" id="RVT90031.1"/>
    </source>
</evidence>
<dbReference type="AlphaFoldDB" id="A0A437LXB4"/>
<keyword evidence="3" id="KW-0446">Lipid-binding</keyword>
<comment type="subcellular location">
    <subcellularLocation>
        <location evidence="1">Golgi apparatus membrane</location>
        <topology evidence="1">Peripheral membrane protein</topology>
        <orientation evidence="1">Cytoplasmic side</orientation>
    </subcellularLocation>
</comment>
<dbReference type="OrthoDB" id="6237461at2"/>
<keyword evidence="4" id="KW-0472">Membrane</keyword>
<dbReference type="EMBL" id="SACL01000015">
    <property type="protein sequence ID" value="RVT90031.1"/>
    <property type="molecule type" value="Genomic_DNA"/>
</dbReference>
<evidence type="ECO:0000256" key="3">
    <source>
        <dbReference type="ARBA" id="ARBA00023121"/>
    </source>
</evidence>
<dbReference type="PANTHER" id="PTHR12704">
    <property type="entry name" value="TRANS-GOLGI PROTEIN GMX33"/>
    <property type="match status" value="1"/>
</dbReference>